<evidence type="ECO:0000259" key="1">
    <source>
        <dbReference type="PROSITE" id="PS50967"/>
    </source>
</evidence>
<keyword evidence="2" id="KW-0347">Helicase</keyword>
<dbReference type="Pfam" id="PF05970">
    <property type="entry name" value="PIF1"/>
    <property type="match status" value="1"/>
</dbReference>
<dbReference type="GO" id="GO:0003678">
    <property type="term" value="F:DNA helicase activity"/>
    <property type="evidence" value="ECO:0007669"/>
    <property type="project" value="InterPro"/>
</dbReference>
<organism evidence="2 3">
    <name type="scientific">Pseudoprevotella muciniphila</name>
    <dbReference type="NCBI Taxonomy" id="2133944"/>
    <lineage>
        <taxon>Bacteria</taxon>
        <taxon>Pseudomonadati</taxon>
        <taxon>Bacteroidota</taxon>
        <taxon>Bacteroidia</taxon>
        <taxon>Bacteroidales</taxon>
        <taxon>Prevotellaceae</taxon>
        <taxon>Pseudoprevotella</taxon>
    </lineage>
</organism>
<keyword evidence="2" id="KW-0378">Hydrolase</keyword>
<keyword evidence="2" id="KW-0547">Nucleotide-binding</keyword>
<dbReference type="GO" id="GO:0000723">
    <property type="term" value="P:telomere maintenance"/>
    <property type="evidence" value="ECO:0007669"/>
    <property type="project" value="InterPro"/>
</dbReference>
<evidence type="ECO:0000313" key="3">
    <source>
        <dbReference type="Proteomes" id="UP000249375"/>
    </source>
</evidence>
<dbReference type="Gene3D" id="3.40.50.300">
    <property type="entry name" value="P-loop containing nucleotide triphosphate hydrolases"/>
    <property type="match status" value="1"/>
</dbReference>
<dbReference type="InterPro" id="IPR051055">
    <property type="entry name" value="PIF1_helicase"/>
</dbReference>
<reference evidence="2 3" key="1">
    <citation type="submission" date="2018-11" db="EMBL/GenBank/DDBJ databases">
        <authorList>
            <person name="Na S.W."/>
            <person name="Baik M."/>
        </authorList>
    </citation>
    <scope>NUCLEOTIDE SEQUENCE [LARGE SCALE GENOMIC DNA]</scope>
    <source>
        <strain evidence="2 3">E39</strain>
    </source>
</reference>
<sequence>MKGKTSAVKHWVIKMNNEELKIAERVVKYTNSNLFLTGRAGTGKTTFLRQMCTECKKRKVVLAPTGIAAINAGGSTIHSFFQLPFTPYVPGSVFKKETYNLRKQKIKLIRSLELIIIDEISMVRADLLDHIDATLRRIRHAYDKPFGGVQMLMIGDLQQLSPVAKESEWAMLRPYYDTPYFFSSKVFKACKCATIELRQVYRQSDSMFLDLLARVRDNTADVAVLAELNKRYIPNFQPKKEDGYIRLVTHNAIADNINQKELNNLTGKAYTYQAEIDGKFPEYSYPTADILTLKEGAQVMFVKNDPEHAYYNGSIGTVTRLDGEGFNVHLQSGGDVCVEPMEWENTRYVLNEETKEIEEITDGMFRQYPVKLAWAITIHKSQGLTFDRAIIDARRAFSHGQTYVALSRLRTLEGLVLSTPLPQSAIITDWNVVQFTQTLGQNKPAENELSDMERDYQMELLDDLFSMESLKKHLNTFIRLLDEFHRQMYPATYANYRNWTNETLPQLETVSVNFHKQYDRLLSGNETIEHNTLLQERLQKGADYFIEPLAALAKELSETTLKTNNKEGQKRTDETYKAFTEWLSQRLKMLAYVSREGLKPESFLRYRALVFAGLDGDDDIEKTRQMARQRKERIKKSTKKIADASDDLKYPQLYEQLRVWRLDEARKQDVPAFVIFNNAELKNIAKLLPETKEQLGMISGVGEKKLEMYGNTVLEIVNNFVKNHKIDRNWGG</sequence>
<dbReference type="PANTHER" id="PTHR47642:SF7">
    <property type="entry name" value="ATP-DEPENDENT DNA HELICASE PIF1"/>
    <property type="match status" value="1"/>
</dbReference>
<keyword evidence="3" id="KW-1185">Reference proteome</keyword>
<dbReference type="GO" id="GO:0003676">
    <property type="term" value="F:nucleic acid binding"/>
    <property type="evidence" value="ECO:0007669"/>
    <property type="project" value="InterPro"/>
</dbReference>
<dbReference type="SUPFAM" id="SSF47819">
    <property type="entry name" value="HRDC-like"/>
    <property type="match status" value="1"/>
</dbReference>
<dbReference type="SUPFAM" id="SSF52540">
    <property type="entry name" value="P-loop containing nucleoside triphosphate hydrolases"/>
    <property type="match status" value="2"/>
</dbReference>
<dbReference type="KEGG" id="alq:C7Y71_009020"/>
<dbReference type="SMART" id="SM00341">
    <property type="entry name" value="HRDC"/>
    <property type="match status" value="1"/>
</dbReference>
<dbReference type="AlphaFoldDB" id="A0A5P8E8C1"/>
<dbReference type="InterPro" id="IPR003593">
    <property type="entry name" value="AAA+_ATPase"/>
</dbReference>
<dbReference type="GO" id="GO:0000166">
    <property type="term" value="F:nucleotide binding"/>
    <property type="evidence" value="ECO:0007669"/>
    <property type="project" value="InterPro"/>
</dbReference>
<dbReference type="PANTHER" id="PTHR47642">
    <property type="entry name" value="ATP-DEPENDENT DNA HELICASE"/>
    <property type="match status" value="1"/>
</dbReference>
<evidence type="ECO:0000313" key="2">
    <source>
        <dbReference type="EMBL" id="QFQ13140.1"/>
    </source>
</evidence>
<dbReference type="FunFam" id="3.40.50.300:FF:001498">
    <property type="entry name" value="ATP-dependent DNA helicase"/>
    <property type="match status" value="1"/>
</dbReference>
<dbReference type="OrthoDB" id="9763659at2"/>
<dbReference type="CDD" id="cd18809">
    <property type="entry name" value="SF1_C_RecD"/>
    <property type="match status" value="1"/>
</dbReference>
<dbReference type="Proteomes" id="UP000249375">
    <property type="component" value="Chromosome"/>
</dbReference>
<proteinExistence type="predicted"/>
<dbReference type="InterPro" id="IPR010285">
    <property type="entry name" value="DNA_helicase_pif1-like_DEAD"/>
</dbReference>
<protein>
    <submittedName>
        <fullName evidence="2">Helicase</fullName>
    </submittedName>
</protein>
<dbReference type="PROSITE" id="PS50967">
    <property type="entry name" value="HRDC"/>
    <property type="match status" value="1"/>
</dbReference>
<dbReference type="EMBL" id="CP033459">
    <property type="protein sequence ID" value="QFQ13140.1"/>
    <property type="molecule type" value="Genomic_DNA"/>
</dbReference>
<accession>A0A5P8E8C1</accession>
<dbReference type="InterPro" id="IPR027417">
    <property type="entry name" value="P-loop_NTPase"/>
</dbReference>
<keyword evidence="2" id="KW-0067">ATP-binding</keyword>
<feature type="domain" description="HRDC" evidence="1">
    <location>
        <begin position="647"/>
        <end position="727"/>
    </location>
</feature>
<dbReference type="InterPro" id="IPR044876">
    <property type="entry name" value="HRDC_dom_sf"/>
</dbReference>
<dbReference type="InterPro" id="IPR010997">
    <property type="entry name" value="HRDC-like_sf"/>
</dbReference>
<dbReference type="GO" id="GO:0006281">
    <property type="term" value="P:DNA repair"/>
    <property type="evidence" value="ECO:0007669"/>
    <property type="project" value="InterPro"/>
</dbReference>
<dbReference type="Gene3D" id="1.10.150.80">
    <property type="entry name" value="HRDC domain"/>
    <property type="match status" value="1"/>
</dbReference>
<dbReference type="SMART" id="SM00382">
    <property type="entry name" value="AAA"/>
    <property type="match status" value="1"/>
</dbReference>
<dbReference type="InterPro" id="IPR002121">
    <property type="entry name" value="HRDC_dom"/>
</dbReference>
<name>A0A5P8E8C1_9BACT</name>
<dbReference type="Pfam" id="PF00570">
    <property type="entry name" value="HRDC"/>
    <property type="match status" value="1"/>
</dbReference>
<gene>
    <name evidence="2" type="ORF">C7Y71_009020</name>
</gene>
<dbReference type="Gene3D" id="2.30.30.940">
    <property type="match status" value="1"/>
</dbReference>